<organism evidence="16 17">
    <name type="scientific">Lithohypha guttulata</name>
    <dbReference type="NCBI Taxonomy" id="1690604"/>
    <lineage>
        <taxon>Eukaryota</taxon>
        <taxon>Fungi</taxon>
        <taxon>Dikarya</taxon>
        <taxon>Ascomycota</taxon>
        <taxon>Pezizomycotina</taxon>
        <taxon>Eurotiomycetes</taxon>
        <taxon>Chaetothyriomycetidae</taxon>
        <taxon>Chaetothyriales</taxon>
        <taxon>Trichomeriaceae</taxon>
        <taxon>Lithohypha</taxon>
    </lineage>
</organism>
<comment type="caution">
    <text evidence="16">The sequence shown here is derived from an EMBL/GenBank/DDBJ whole genome shotgun (WGS) entry which is preliminary data.</text>
</comment>
<gene>
    <name evidence="16" type="primary">OPI3</name>
    <name evidence="16" type="ORF">LTR24_009980</name>
</gene>
<evidence type="ECO:0000256" key="7">
    <source>
        <dbReference type="ARBA" id="ARBA00022692"/>
    </source>
</evidence>
<keyword evidence="13 14" id="KW-1208">Phospholipid metabolism</keyword>
<evidence type="ECO:0000256" key="11">
    <source>
        <dbReference type="ARBA" id="ARBA00023136"/>
    </source>
</evidence>
<feature type="intramembrane region" description="Helical" evidence="14">
    <location>
        <begin position="32"/>
        <end position="52"/>
    </location>
</feature>
<evidence type="ECO:0000256" key="14">
    <source>
        <dbReference type="HAMAP-Rule" id="MF_03216"/>
    </source>
</evidence>
<reference evidence="16 17" key="1">
    <citation type="submission" date="2023-08" db="EMBL/GenBank/DDBJ databases">
        <title>Black Yeasts Isolated from many extreme environments.</title>
        <authorList>
            <person name="Coleine C."/>
            <person name="Stajich J.E."/>
            <person name="Selbmann L."/>
        </authorList>
    </citation>
    <scope>NUCLEOTIDE SEQUENCE [LARGE SCALE GENOMIC DNA]</scope>
    <source>
        <strain evidence="16 17">CCFEE 5885</strain>
    </source>
</reference>
<comment type="catalytic activity">
    <reaction evidence="14">
        <text>a 1,2-diacyl-sn-glycero-3-phospho-N-methylethanolamine + S-adenosyl-L-methionine = a 1,2-diacyl-sn-glycero-3-phospho-N,N-dimethylethanolamine + S-adenosyl-L-homocysteine + H(+)</text>
        <dbReference type="Rhea" id="RHEA:32735"/>
        <dbReference type="ChEBI" id="CHEBI:15378"/>
        <dbReference type="ChEBI" id="CHEBI:57856"/>
        <dbReference type="ChEBI" id="CHEBI:59789"/>
        <dbReference type="ChEBI" id="CHEBI:64572"/>
        <dbReference type="ChEBI" id="CHEBI:64573"/>
        <dbReference type="EC" id="2.1.1.71"/>
    </reaction>
</comment>
<dbReference type="PANTHER" id="PTHR15458:SF5">
    <property type="entry name" value="PHOSPHATIDYLETHANOLAMINE N-METHYLTRANSFERASE"/>
    <property type="match status" value="1"/>
</dbReference>
<evidence type="ECO:0000256" key="9">
    <source>
        <dbReference type="ARBA" id="ARBA00022989"/>
    </source>
</evidence>
<name>A0ABR0JVC4_9EURO</name>
<keyword evidence="8 14" id="KW-0256">Endoplasmic reticulum</keyword>
<feature type="topological domain" description="Lumenal" evidence="14">
    <location>
        <begin position="131"/>
        <end position="173"/>
    </location>
</feature>
<keyword evidence="10 14" id="KW-0443">Lipid metabolism</keyword>
<comment type="function">
    <text evidence="14">Catalyzes the second two steps of the methylation pathway of phosphatidylcholine biosynthesis, the SAM-dependent methylation of phosphatidylmonomethylethanolamine (PMME) to phosphatidyldimethylethanolamine (PDME) and of PDME to phosphatidylcholine (PC).</text>
</comment>
<dbReference type="InterPro" id="IPR024960">
    <property type="entry name" value="PEMT/MFAP"/>
</dbReference>
<dbReference type="Proteomes" id="UP001345013">
    <property type="component" value="Unassembled WGS sequence"/>
</dbReference>
<evidence type="ECO:0000256" key="15">
    <source>
        <dbReference type="SAM" id="Phobius"/>
    </source>
</evidence>
<dbReference type="PIRSF" id="PIRSF005444">
    <property type="entry name" value="PEMT"/>
    <property type="match status" value="1"/>
</dbReference>
<proteinExistence type="inferred from homology"/>
<accession>A0ABR0JVC4</accession>
<feature type="transmembrane region" description="Helical" evidence="15">
    <location>
        <begin position="72"/>
        <end position="90"/>
    </location>
</feature>
<comment type="catalytic activity">
    <reaction evidence="14">
        <text>a 1,2-diacyl-sn-glycero-3-phospho-N,N-dimethylethanolamine + S-adenosyl-L-methionine = a 1,2-diacyl-sn-glycero-3-phosphocholine + S-adenosyl-L-homocysteine + H(+)</text>
        <dbReference type="Rhea" id="RHEA:32739"/>
        <dbReference type="ChEBI" id="CHEBI:15378"/>
        <dbReference type="ChEBI" id="CHEBI:57643"/>
        <dbReference type="ChEBI" id="CHEBI:57856"/>
        <dbReference type="ChEBI" id="CHEBI:59789"/>
        <dbReference type="ChEBI" id="CHEBI:64572"/>
    </reaction>
</comment>
<evidence type="ECO:0000256" key="6">
    <source>
        <dbReference type="ARBA" id="ARBA00022691"/>
    </source>
</evidence>
<keyword evidence="9 14" id="KW-1133">Transmembrane helix</keyword>
<keyword evidence="6 14" id="KW-0949">S-adenosyl-L-methionine</keyword>
<evidence type="ECO:0000256" key="8">
    <source>
        <dbReference type="ARBA" id="ARBA00022824"/>
    </source>
</evidence>
<keyword evidence="5 14" id="KW-0808">Transferase</keyword>
<evidence type="ECO:0000256" key="10">
    <source>
        <dbReference type="ARBA" id="ARBA00023098"/>
    </source>
</evidence>
<evidence type="ECO:0000256" key="3">
    <source>
        <dbReference type="ARBA" id="ARBA00022516"/>
    </source>
</evidence>
<keyword evidence="3 14" id="KW-0444">Lipid biosynthesis</keyword>
<keyword evidence="12 14" id="KW-0594">Phospholipid biosynthesis</keyword>
<evidence type="ECO:0000313" key="16">
    <source>
        <dbReference type="EMBL" id="KAK5075683.1"/>
    </source>
</evidence>
<comment type="caution">
    <text evidence="14">Lacks conserved residue(s) required for the propagation of feature annotation.</text>
</comment>
<feature type="binding site" evidence="14">
    <location>
        <begin position="114"/>
        <end position="116"/>
    </location>
    <ligand>
        <name>S-adenosyl-L-methionine</name>
        <dbReference type="ChEBI" id="CHEBI:59789"/>
    </ligand>
</feature>
<feature type="topological domain" description="Cytoplasmic" evidence="14">
    <location>
        <begin position="195"/>
        <end position="222"/>
    </location>
</feature>
<keyword evidence="7 14" id="KW-0812">Transmembrane</keyword>
<feature type="topological domain" description="Lumenal" evidence="14">
    <location>
        <begin position="1"/>
        <end position="31"/>
    </location>
</feature>
<dbReference type="EC" id="2.1.1.71" evidence="14"/>
<evidence type="ECO:0000256" key="12">
    <source>
        <dbReference type="ARBA" id="ARBA00023209"/>
    </source>
</evidence>
<keyword evidence="4 14" id="KW-0489">Methyltransferase</keyword>
<evidence type="ECO:0000256" key="2">
    <source>
        <dbReference type="ARBA" id="ARBA00005189"/>
    </source>
</evidence>
<keyword evidence="11 14" id="KW-0472">Membrane</keyword>
<protein>
    <recommendedName>
        <fullName evidence="14">Phosphatidyl-N-methylethanolamine N-methyltransferase</fullName>
        <ecNumber evidence="14">2.1.1.71</ecNumber>
    </recommendedName>
    <alternativeName>
        <fullName evidence="14">Phospholipid methyltransferase</fullName>
        <shortName evidence="14">PLMT</shortName>
    </alternativeName>
</protein>
<feature type="transmembrane region" description="Helical" evidence="15">
    <location>
        <begin position="110"/>
        <end position="135"/>
    </location>
</feature>
<evidence type="ECO:0000256" key="5">
    <source>
        <dbReference type="ARBA" id="ARBA00022679"/>
    </source>
</evidence>
<evidence type="ECO:0000256" key="4">
    <source>
        <dbReference type="ARBA" id="ARBA00022603"/>
    </source>
</evidence>
<comment type="similarity">
    <text evidence="14">Belongs to the class VI-like SAM-binding methyltransferase superfamily. PEMT/PEM2 methyltransferase family.</text>
</comment>
<keyword evidence="17" id="KW-1185">Reference proteome</keyword>
<dbReference type="InterPro" id="IPR007318">
    <property type="entry name" value="Phopholipid_MeTrfase"/>
</dbReference>
<feature type="transmembrane region" description="Helical" evidence="15">
    <location>
        <begin position="176"/>
        <end position="195"/>
    </location>
</feature>
<feature type="topological domain" description="Lumenal" evidence="14">
    <location>
        <begin position="53"/>
        <end position="64"/>
    </location>
</feature>
<dbReference type="HAMAP" id="MF_03216">
    <property type="entry name" value="PLMT"/>
    <property type="match status" value="1"/>
</dbReference>
<dbReference type="Pfam" id="PF04191">
    <property type="entry name" value="PEMT"/>
    <property type="match status" value="1"/>
</dbReference>
<comment type="pathway">
    <text evidence="1 14">Phospholipid metabolism; phosphatidylcholine biosynthesis.</text>
</comment>
<dbReference type="PROSITE" id="PS51599">
    <property type="entry name" value="SAM_PEMT_PEM2"/>
    <property type="match status" value="1"/>
</dbReference>
<comment type="subcellular location">
    <subcellularLocation>
        <location evidence="14">Endoplasmic reticulum membrane</location>
        <topology evidence="14">Multi-pass membrane protein</topology>
    </subcellularLocation>
    <subcellularLocation>
        <location evidence="14">Mitochondrion membrane</location>
        <topology evidence="14">Multi-pass membrane protein</topology>
    </subcellularLocation>
</comment>
<keyword evidence="14" id="KW-0496">Mitochondrion</keyword>
<evidence type="ECO:0000256" key="1">
    <source>
        <dbReference type="ARBA" id="ARBA00004969"/>
    </source>
</evidence>
<evidence type="ECO:0000256" key="13">
    <source>
        <dbReference type="ARBA" id="ARBA00023264"/>
    </source>
</evidence>
<comment type="pathway">
    <text evidence="2">Lipid metabolism.</text>
</comment>
<feature type="binding site" evidence="14">
    <location>
        <begin position="196"/>
        <end position="197"/>
    </location>
    <ligand>
        <name>S-adenosyl-L-methionine</name>
        <dbReference type="ChEBI" id="CHEBI:59789"/>
    </ligand>
</feature>
<feature type="transmembrane region" description="Helical" evidence="15">
    <location>
        <begin position="33"/>
        <end position="51"/>
    </location>
</feature>
<evidence type="ECO:0000313" key="17">
    <source>
        <dbReference type="Proteomes" id="UP001345013"/>
    </source>
</evidence>
<sequence>MEKPSLIMEKIHNLIAGATGSEQIGFLDTSKQSLYVIAASIAFNPLFWNVVAQSEYKTHFLTKILGSPYRGCYFLALTIFSLGIFRDYLYTEALAEQPFYPPLHQPSVGIALLVIGNVLVLTSMWALGVTGTYLGDYFGILMDEKVEGFPFNVTGAPMYWGSTCSFLGTALYKGKVAGVLLSVEIFLAYLIALQFEDPFTAEIYAKLERERAAKGRQSKKKA</sequence>
<dbReference type="PANTHER" id="PTHR15458">
    <property type="entry name" value="PHOSPHATIDYLETHANOLAMINE N-METHYLTRANSFERASE"/>
    <property type="match status" value="1"/>
</dbReference>
<dbReference type="EMBL" id="JAVRRG010000257">
    <property type="protein sequence ID" value="KAK5075683.1"/>
    <property type="molecule type" value="Genomic_DNA"/>
</dbReference>